<comment type="caution">
    <text evidence="1">The sequence shown here is derived from an EMBL/GenBank/DDBJ whole genome shotgun (WGS) entry which is preliminary data.</text>
</comment>
<evidence type="ECO:0000313" key="1">
    <source>
        <dbReference type="EMBL" id="KAH7917046.1"/>
    </source>
</evidence>
<name>A0ACB8AU70_9AGAM</name>
<reference evidence="1" key="1">
    <citation type="journal article" date="2021" name="New Phytol.">
        <title>Evolutionary innovations through gain and loss of genes in the ectomycorrhizal Boletales.</title>
        <authorList>
            <person name="Wu G."/>
            <person name="Miyauchi S."/>
            <person name="Morin E."/>
            <person name="Kuo A."/>
            <person name="Drula E."/>
            <person name="Varga T."/>
            <person name="Kohler A."/>
            <person name="Feng B."/>
            <person name="Cao Y."/>
            <person name="Lipzen A."/>
            <person name="Daum C."/>
            <person name="Hundley H."/>
            <person name="Pangilinan J."/>
            <person name="Johnson J."/>
            <person name="Barry K."/>
            <person name="LaButti K."/>
            <person name="Ng V."/>
            <person name="Ahrendt S."/>
            <person name="Min B."/>
            <person name="Choi I.G."/>
            <person name="Park H."/>
            <person name="Plett J.M."/>
            <person name="Magnuson J."/>
            <person name="Spatafora J.W."/>
            <person name="Nagy L.G."/>
            <person name="Henrissat B."/>
            <person name="Grigoriev I.V."/>
            <person name="Yang Z.L."/>
            <person name="Xu J."/>
            <person name="Martin F.M."/>
        </authorList>
    </citation>
    <scope>NUCLEOTIDE SEQUENCE</scope>
    <source>
        <strain evidence="1">KUC20120723A-06</strain>
    </source>
</reference>
<accession>A0ACB8AU70</accession>
<organism evidence="1 2">
    <name type="scientific">Leucogyrophana mollusca</name>
    <dbReference type="NCBI Taxonomy" id="85980"/>
    <lineage>
        <taxon>Eukaryota</taxon>
        <taxon>Fungi</taxon>
        <taxon>Dikarya</taxon>
        <taxon>Basidiomycota</taxon>
        <taxon>Agaricomycotina</taxon>
        <taxon>Agaricomycetes</taxon>
        <taxon>Agaricomycetidae</taxon>
        <taxon>Boletales</taxon>
        <taxon>Boletales incertae sedis</taxon>
        <taxon>Leucogyrophana</taxon>
    </lineage>
</organism>
<dbReference type="Proteomes" id="UP000790709">
    <property type="component" value="Unassembled WGS sequence"/>
</dbReference>
<gene>
    <name evidence="1" type="ORF">BV22DRAFT_1027045</name>
</gene>
<dbReference type="EMBL" id="MU267323">
    <property type="protein sequence ID" value="KAH7917046.1"/>
    <property type="molecule type" value="Genomic_DNA"/>
</dbReference>
<evidence type="ECO:0000313" key="2">
    <source>
        <dbReference type="Proteomes" id="UP000790709"/>
    </source>
</evidence>
<keyword evidence="2" id="KW-1185">Reference proteome</keyword>
<sequence>MEEDEEAGGVGSDGNETGKPRQKKSARRAASRNAALLVIKSVVSISIFLQSSNERCNYIQGVLGFFLHSTGVPEKVIETLAHTGISISIKSIENAVKSVSREISGRIRKTPQTLCSSFAYDNFDIDFKTKQPTLEHRSTFVSATSATLIPLFGVPNTNVLRCSAELWAKDTRNPTPSSFPLMSEMRDMLILHRNDTYSRSNHPDALSPRQEAFAWHIRDILVRRSQHFTHFLSQLREPAVVDKIPLHKTEQIPCRAMNIKQSTTDGNTDVMDHLLRQGGLGDMHDPEFDVQNDVDISEYIILVHGDLLTKERLDSLRESREIERTPVNRRQYLVFLPGLFHYKMACVDAL</sequence>
<proteinExistence type="predicted"/>
<feature type="non-terminal residue" evidence="1">
    <location>
        <position position="350"/>
    </location>
</feature>
<protein>
    <submittedName>
        <fullName evidence="1">Uncharacterized protein</fullName>
    </submittedName>
</protein>